<dbReference type="GO" id="GO:0016757">
    <property type="term" value="F:glycosyltransferase activity"/>
    <property type="evidence" value="ECO:0007669"/>
    <property type="project" value="UniProtKB-KW"/>
</dbReference>
<evidence type="ECO:0000256" key="2">
    <source>
        <dbReference type="ARBA" id="ARBA00022676"/>
    </source>
</evidence>
<dbReference type="EMBL" id="RQPJ01000014">
    <property type="protein sequence ID" value="RTE52921.1"/>
    <property type="molecule type" value="Genomic_DNA"/>
</dbReference>
<keyword evidence="3 5" id="KW-0808">Transferase</keyword>
<accession>A0A3S0ALJ5</accession>
<keyword evidence="6" id="KW-1185">Reference proteome</keyword>
<evidence type="ECO:0000313" key="6">
    <source>
        <dbReference type="Proteomes" id="UP000267585"/>
    </source>
</evidence>
<comment type="caution">
    <text evidence="5">The sequence shown here is derived from an EMBL/GenBank/DDBJ whole genome shotgun (WGS) entry which is preliminary data.</text>
</comment>
<dbReference type="PANTHER" id="PTHR43685:SF5">
    <property type="entry name" value="GLYCOSYLTRANSFERASE EPSE-RELATED"/>
    <property type="match status" value="1"/>
</dbReference>
<dbReference type="InterPro" id="IPR029044">
    <property type="entry name" value="Nucleotide-diphossugar_trans"/>
</dbReference>
<proteinExistence type="inferred from homology"/>
<comment type="similarity">
    <text evidence="1">Belongs to the glycosyltransferase 2 family.</text>
</comment>
<name>A0A3S0ALJ5_9FLAO</name>
<dbReference type="InterPro" id="IPR050834">
    <property type="entry name" value="Glycosyltransf_2"/>
</dbReference>
<dbReference type="InterPro" id="IPR001173">
    <property type="entry name" value="Glyco_trans_2-like"/>
</dbReference>
<dbReference type="CDD" id="cd00761">
    <property type="entry name" value="Glyco_tranf_GTA_type"/>
    <property type="match status" value="1"/>
</dbReference>
<dbReference type="SUPFAM" id="SSF53448">
    <property type="entry name" value="Nucleotide-diphospho-sugar transferases"/>
    <property type="match status" value="1"/>
</dbReference>
<protein>
    <submittedName>
        <fullName evidence="5">Glycosyltransferase family 2 protein</fullName>
    </submittedName>
</protein>
<evidence type="ECO:0000259" key="4">
    <source>
        <dbReference type="Pfam" id="PF00535"/>
    </source>
</evidence>
<evidence type="ECO:0000256" key="3">
    <source>
        <dbReference type="ARBA" id="ARBA00022679"/>
    </source>
</evidence>
<sequence length="284" mass="32545">MRYYVIIPAHNEEKYLSDTLTSVTNQTLTPKQVIVVNDNSTDDTENIIDKFIAAYPFIKKINTSSSTIHMPGSKVINAFNKGLEQLDDEYDFLVKLDADIILPSDYFERIAQKFKSDPDIGIAGGFAYELDALGQWELNHPMDKNHVRGAFKAYSKSCFQAIGGLRNAMGWDTVDELLAQFHGFKIITDSELQLKHLRPLGQAYNKKAKFLQGKAMYSMRYGFWISLIASIKMALKQKRPWAFVDNLNGYLRAKRDKSSFLVSPEEGQFIRQLRWKNIKAKLLR</sequence>
<evidence type="ECO:0000313" key="5">
    <source>
        <dbReference type="EMBL" id="RTE52921.1"/>
    </source>
</evidence>
<evidence type="ECO:0000256" key="1">
    <source>
        <dbReference type="ARBA" id="ARBA00006739"/>
    </source>
</evidence>
<gene>
    <name evidence="5" type="ORF">EHW67_14750</name>
</gene>
<dbReference type="RefSeq" id="WP_126163145.1">
    <property type="nucleotide sequence ID" value="NZ_RQPJ01000014.1"/>
</dbReference>
<organism evidence="5 6">
    <name type="scientific">Arenibacter aquaticus</name>
    <dbReference type="NCBI Taxonomy" id="2489054"/>
    <lineage>
        <taxon>Bacteria</taxon>
        <taxon>Pseudomonadati</taxon>
        <taxon>Bacteroidota</taxon>
        <taxon>Flavobacteriia</taxon>
        <taxon>Flavobacteriales</taxon>
        <taxon>Flavobacteriaceae</taxon>
        <taxon>Arenibacter</taxon>
    </lineage>
</organism>
<dbReference type="PANTHER" id="PTHR43685">
    <property type="entry name" value="GLYCOSYLTRANSFERASE"/>
    <property type="match status" value="1"/>
</dbReference>
<dbReference type="OrthoDB" id="1142396at2"/>
<dbReference type="AlphaFoldDB" id="A0A3S0ALJ5"/>
<dbReference type="Pfam" id="PF00535">
    <property type="entry name" value="Glycos_transf_2"/>
    <property type="match status" value="1"/>
</dbReference>
<feature type="domain" description="Glycosyltransferase 2-like" evidence="4">
    <location>
        <begin position="5"/>
        <end position="145"/>
    </location>
</feature>
<reference evidence="5 6" key="1">
    <citation type="submission" date="2018-11" db="EMBL/GenBank/DDBJ databases">
        <title>Arenibacter aquaticus sp.nov., a marine bacterium isolated from surface seawater in the South China Sea.</title>
        <authorList>
            <person name="Guo J."/>
            <person name="Sun J."/>
        </authorList>
    </citation>
    <scope>NUCLEOTIDE SEQUENCE [LARGE SCALE GENOMIC DNA]</scope>
    <source>
        <strain evidence="5 6">GUO666</strain>
    </source>
</reference>
<dbReference type="Proteomes" id="UP000267585">
    <property type="component" value="Unassembled WGS sequence"/>
</dbReference>
<dbReference type="Gene3D" id="3.90.550.10">
    <property type="entry name" value="Spore Coat Polysaccharide Biosynthesis Protein SpsA, Chain A"/>
    <property type="match status" value="1"/>
</dbReference>
<keyword evidence="2" id="KW-0328">Glycosyltransferase</keyword>